<reference evidence="1 2" key="1">
    <citation type="submission" date="2017-12" db="EMBL/GenBank/DDBJ databases">
        <title>Draft Genome sequences of multiple microbial strains isolated from spacecraft associated surfaces.</title>
        <authorList>
            <person name="Seuylemezian A."/>
            <person name="Vaishampayan P."/>
            <person name="Venkateswaran K."/>
        </authorList>
    </citation>
    <scope>NUCLEOTIDE SEQUENCE [LARGE SCALE GENOMIC DNA]</scope>
    <source>
        <strain evidence="1 2">2P01AA</strain>
    </source>
</reference>
<dbReference type="AlphaFoldDB" id="A0A2N0WI69"/>
<dbReference type="EMBL" id="PISJ01000005">
    <property type="protein sequence ID" value="PKF35497.1"/>
    <property type="molecule type" value="Genomic_DNA"/>
</dbReference>
<gene>
    <name evidence="1" type="ORF">CW311_04200</name>
</gene>
<dbReference type="RefSeq" id="WP_101235718.1">
    <property type="nucleotide sequence ID" value="NZ_PISJ01000005.1"/>
</dbReference>
<proteinExistence type="predicted"/>
<organism evidence="1 2">
    <name type="scientific">Acinetobacter proteolyticus</name>
    <dbReference type="NCBI Taxonomy" id="1776741"/>
    <lineage>
        <taxon>Bacteria</taxon>
        <taxon>Pseudomonadati</taxon>
        <taxon>Pseudomonadota</taxon>
        <taxon>Gammaproteobacteria</taxon>
        <taxon>Moraxellales</taxon>
        <taxon>Moraxellaceae</taxon>
        <taxon>Acinetobacter</taxon>
    </lineage>
</organism>
<sequence>MMDDTNLVGFCYKEGWYQTNDFILDKLAELKNEDLSYDDCLAACGYGETPEHDFSRNPESPYFIKVFSTLHTNYPMYLVQMSITEEMHTDNFVCKDGLSLLDLLSKLAPIVSLKLNCENPFQVLHLQQAKPQKKVNKQP</sequence>
<evidence type="ECO:0000313" key="1">
    <source>
        <dbReference type="EMBL" id="PKF35497.1"/>
    </source>
</evidence>
<comment type="caution">
    <text evidence="1">The sequence shown here is derived from an EMBL/GenBank/DDBJ whole genome shotgun (WGS) entry which is preliminary data.</text>
</comment>
<dbReference type="Proteomes" id="UP000233553">
    <property type="component" value="Unassembled WGS sequence"/>
</dbReference>
<name>A0A2N0WI69_9GAMM</name>
<protein>
    <submittedName>
        <fullName evidence="1">Uncharacterized protein</fullName>
    </submittedName>
</protein>
<evidence type="ECO:0000313" key="2">
    <source>
        <dbReference type="Proteomes" id="UP000233553"/>
    </source>
</evidence>
<accession>A0A2N0WI69</accession>